<evidence type="ECO:0000256" key="7">
    <source>
        <dbReference type="SAM" id="Phobius"/>
    </source>
</evidence>
<keyword evidence="4 7" id="KW-0812">Transmembrane</keyword>
<dbReference type="Gene3D" id="1.20.1250.20">
    <property type="entry name" value="MFS general substrate transporter like domains"/>
    <property type="match status" value="1"/>
</dbReference>
<keyword evidence="6 7" id="KW-0472">Membrane</keyword>
<feature type="transmembrane region" description="Helical" evidence="7">
    <location>
        <begin position="305"/>
        <end position="323"/>
    </location>
</feature>
<evidence type="ECO:0000313" key="9">
    <source>
        <dbReference type="EMBL" id="WZW97772.1"/>
    </source>
</evidence>
<dbReference type="PROSITE" id="PS50850">
    <property type="entry name" value="MFS"/>
    <property type="match status" value="1"/>
</dbReference>
<dbReference type="SUPFAM" id="SSF103473">
    <property type="entry name" value="MFS general substrate transporter"/>
    <property type="match status" value="1"/>
</dbReference>
<keyword evidence="3" id="KW-1003">Cell membrane</keyword>
<feature type="transmembrane region" description="Helical" evidence="7">
    <location>
        <begin position="105"/>
        <end position="128"/>
    </location>
</feature>
<dbReference type="PANTHER" id="PTHR23513:SF11">
    <property type="entry name" value="STAPHYLOFERRIN A TRANSPORTER"/>
    <property type="match status" value="1"/>
</dbReference>
<dbReference type="CDD" id="cd06173">
    <property type="entry name" value="MFS_MefA_like"/>
    <property type="match status" value="1"/>
</dbReference>
<evidence type="ECO:0000256" key="3">
    <source>
        <dbReference type="ARBA" id="ARBA00022475"/>
    </source>
</evidence>
<feature type="transmembrane region" description="Helical" evidence="7">
    <location>
        <begin position="360"/>
        <end position="382"/>
    </location>
</feature>
<dbReference type="Proteomes" id="UP001434337">
    <property type="component" value="Chromosome"/>
</dbReference>
<feature type="transmembrane region" description="Helical" evidence="7">
    <location>
        <begin position="175"/>
        <end position="207"/>
    </location>
</feature>
<dbReference type="InterPro" id="IPR010290">
    <property type="entry name" value="TM_effector"/>
</dbReference>
<evidence type="ECO:0000256" key="4">
    <source>
        <dbReference type="ARBA" id="ARBA00022692"/>
    </source>
</evidence>
<feature type="transmembrane region" description="Helical" evidence="7">
    <location>
        <begin position="329"/>
        <end position="348"/>
    </location>
</feature>
<feature type="transmembrane region" description="Helical" evidence="7">
    <location>
        <begin position="271"/>
        <end position="293"/>
    </location>
</feature>
<gene>
    <name evidence="9" type="ORF">PCC79_12825</name>
</gene>
<reference evidence="9 10" key="1">
    <citation type="journal article" date="2023" name="Environ Microbiome">
        <title>A coral-associated actinobacterium mitigates coral bleaching under heat stress.</title>
        <authorList>
            <person name="Li J."/>
            <person name="Zou Y."/>
            <person name="Li Q."/>
            <person name="Zhang J."/>
            <person name="Bourne D.G."/>
            <person name="Lyu Y."/>
            <person name="Liu C."/>
            <person name="Zhang S."/>
        </authorList>
    </citation>
    <scope>NUCLEOTIDE SEQUENCE [LARGE SCALE GENOMIC DNA]</scope>
    <source>
        <strain evidence="9 10">SCSIO 13291</strain>
    </source>
</reference>
<evidence type="ECO:0000313" key="10">
    <source>
        <dbReference type="Proteomes" id="UP001434337"/>
    </source>
</evidence>
<feature type="domain" description="Major facilitator superfamily (MFS) profile" evidence="8">
    <location>
        <begin position="21"/>
        <end position="417"/>
    </location>
</feature>
<keyword evidence="2" id="KW-0813">Transport</keyword>
<evidence type="ECO:0000256" key="6">
    <source>
        <dbReference type="ARBA" id="ARBA00023136"/>
    </source>
</evidence>
<evidence type="ECO:0000256" key="5">
    <source>
        <dbReference type="ARBA" id="ARBA00022989"/>
    </source>
</evidence>
<dbReference type="Pfam" id="PF05977">
    <property type="entry name" value="MFS_3"/>
    <property type="match status" value="1"/>
</dbReference>
<feature type="transmembrane region" description="Helical" evidence="7">
    <location>
        <begin position="63"/>
        <end position="85"/>
    </location>
</feature>
<name>A0ABZ3C7H4_9ACTN</name>
<dbReference type="InterPro" id="IPR020846">
    <property type="entry name" value="MFS_dom"/>
</dbReference>
<feature type="transmembrane region" description="Helical" evidence="7">
    <location>
        <begin position="238"/>
        <end position="259"/>
    </location>
</feature>
<accession>A0ABZ3C7H4</accession>
<evidence type="ECO:0000256" key="1">
    <source>
        <dbReference type="ARBA" id="ARBA00004651"/>
    </source>
</evidence>
<feature type="transmembrane region" description="Helical" evidence="7">
    <location>
        <begin position="394"/>
        <end position="413"/>
    </location>
</feature>
<keyword evidence="10" id="KW-1185">Reference proteome</keyword>
<dbReference type="PANTHER" id="PTHR23513">
    <property type="entry name" value="INTEGRAL MEMBRANE EFFLUX PROTEIN-RELATED"/>
    <property type="match status" value="1"/>
</dbReference>
<proteinExistence type="predicted"/>
<organism evidence="9 10">
    <name type="scientific">Propioniciclava soli</name>
    <dbReference type="NCBI Taxonomy" id="2775081"/>
    <lineage>
        <taxon>Bacteria</taxon>
        <taxon>Bacillati</taxon>
        <taxon>Actinomycetota</taxon>
        <taxon>Actinomycetes</taxon>
        <taxon>Propionibacteriales</taxon>
        <taxon>Propionibacteriaceae</taxon>
        <taxon>Propioniciclava</taxon>
    </lineage>
</organism>
<protein>
    <submittedName>
        <fullName evidence="9">MFS transporter</fullName>
    </submittedName>
</protein>
<dbReference type="InterPro" id="IPR036259">
    <property type="entry name" value="MFS_trans_sf"/>
</dbReference>
<evidence type="ECO:0000256" key="2">
    <source>
        <dbReference type="ARBA" id="ARBA00022448"/>
    </source>
</evidence>
<dbReference type="EMBL" id="CP115965">
    <property type="protein sequence ID" value="WZW97772.1"/>
    <property type="molecule type" value="Genomic_DNA"/>
</dbReference>
<evidence type="ECO:0000259" key="8">
    <source>
        <dbReference type="PROSITE" id="PS50850"/>
    </source>
</evidence>
<sequence>MRRLHAPARGARAPRADHTPTFASLGVRNYRLYFIGAAISNNGTWMQRIAQDWLVFQLTGSGLAVGITMALQFGPMLVLGLYGGVLADRYAQRRILLATQVGQMLCAVALAAFSFTGNISVAAVYTLALVQGVITTLDNPARQSFVGVMVPPRLLPNAVALNSGNFNLARLSGPALAGLLIAALGAGWAFALNALSFVAMLAALAAMRPAEFEQAPRSPRGPGALREGLGYVRGHPRIIVTLVLVFFVGTFGFNFPIILTAYTGRIFTGDSALYGILNSMMAVGSVLGALLAARRERVTPARLQATAAAFGAMLIVLGLLPWLGAFMAGLVLAGLAAVSFNAMANSSVQLEADAAVRGRVMSLYFVVMMGTTPLGSLIAGWITDTWGAPAALQVSGVVVALAAAGCARASVLVERRAAR</sequence>
<comment type="subcellular location">
    <subcellularLocation>
        <location evidence="1">Cell membrane</location>
        <topology evidence="1">Multi-pass membrane protein</topology>
    </subcellularLocation>
</comment>
<dbReference type="RefSeq" id="WP_342372055.1">
    <property type="nucleotide sequence ID" value="NZ_CP115965.1"/>
</dbReference>
<keyword evidence="5 7" id="KW-1133">Transmembrane helix</keyword>